<dbReference type="Gene3D" id="1.10.390.10">
    <property type="entry name" value="Neutral Protease Domain 2"/>
    <property type="match status" value="1"/>
</dbReference>
<keyword evidence="1" id="KW-0812">Transmembrane</keyword>
<feature type="transmembrane region" description="Helical" evidence="1">
    <location>
        <begin position="182"/>
        <end position="201"/>
    </location>
</feature>
<dbReference type="InterPro" id="IPR014782">
    <property type="entry name" value="Peptidase_M1_dom"/>
</dbReference>
<proteinExistence type="predicted"/>
<evidence type="ECO:0000313" key="3">
    <source>
        <dbReference type="EMBL" id="NDU97830.1"/>
    </source>
</evidence>
<sequence>MFRHIFTFELRYWLRQPMVYIFLLVNVLMFSWATASDDLTIGGSFGNIYKNAPYVIQNQYAVWCIFALLMTTAFVQSAAIRDFTYKTNQIVFSSPIRKFDYLAGRFLGSFTVALIPFLGISLGMILGTWIGLLTGATDAERYGPIVWSAHLNSFLIFAIPNTFLAGAFIFMLAALTRSSITAFIGAIALLVAQLVAGNFLGDVENEHLATYFDALGVGPFQLITKYWTVSEKNTQSVGLTHSLELINRLIWLGVGVLFIVVTYFRFSFEEKVKKVRKRRNSLSDDATGKDVFTPLHSLPQVSLNFGKSAQWVQALRVFKTDFWGTITGTAFIIILLLGLMNMGFSLQYANKFYGLSSYPVTYQVIQLIHSTISLFLFAIIIFYSGAIIWKERDADLDQIYDAMPHRNWSVFVGKFLAMMGIVVIIQILCIVAGVMTQLLMGYTNIELGQYLIEFLAIDILRLAPIVMLSMLTHTLVNNKYVAFFVVVALLIANAYIWTPLDVQSNLVQYNASPSYTYSDMNGWGPYIKSLVWFRVYWTLWIAVLGMVAILFWVRGKDTSWRNRFRAASQSLNGSNRLILSSIAVTLLLVGGFIFYNTNVVNNYVTPKVTEKRQVSYEQKYKRYEKRPQPRISTVKYNIEVYPAERNLIVNGDYVLVNRHDKPIDSVHIVLPNRLDFSISLDRSKLALDDSLLSYRIYKLSPALAPGDSLHLRFVTRKMTHGFENEVQYTKQINQNGSFFDSFDIAPQIGYQEQGELSDKNDRKKYGLPEKARMPKLERNCTGNCMDHYISNNSDWVMVETTISTSPDQIAVAPGSLLKEWKETKDGKPRRYFQYKLDHPSLNFYSFISADYEVAREKWNGIDVEVYYDKKHPYNVRDMMESIKGSLAYYTKHFGPYYHKQARIIEFPRYSRFAQAFPGTMPYSESIGFISKIDPEEDIDMVKYVVAHEMGHQWWAHQVIGAYMQGATMLSETQAQYSALMVMEKAYDKGRMKRFLKYEMDRYLSSRGTESLKEVPLEQVENQGYIHYNKGSAVMYYLKELIGEEAVNKALRATIDQYAYRQPPYPVSYNMVDLFRQNTPDSLQAVITDQFERITIFNNRATAVSSKKRPDGQYDVTINVQAEKFYADSLGRETPTKLNDLIDVGVYGKPADGKKQGKLLAIRRERMRQKDGKYTFVVKEEPYEAGIDPINFLVDRVPDDNLKRVTSL</sequence>
<evidence type="ECO:0000256" key="1">
    <source>
        <dbReference type="SAM" id="Phobius"/>
    </source>
</evidence>
<feature type="transmembrane region" description="Helical" evidence="1">
    <location>
        <begin position="60"/>
        <end position="80"/>
    </location>
</feature>
<feature type="transmembrane region" description="Helical" evidence="1">
    <location>
        <begin position="535"/>
        <end position="553"/>
    </location>
</feature>
<dbReference type="GO" id="GO:0008270">
    <property type="term" value="F:zinc ion binding"/>
    <property type="evidence" value="ECO:0007669"/>
    <property type="project" value="InterPro"/>
</dbReference>
<feature type="transmembrane region" description="Helical" evidence="1">
    <location>
        <begin position="574"/>
        <end position="595"/>
    </location>
</feature>
<name>A0A6L9LBK0_9BACT</name>
<dbReference type="Proteomes" id="UP000474175">
    <property type="component" value="Unassembled WGS sequence"/>
</dbReference>
<feature type="transmembrane region" description="Helical" evidence="1">
    <location>
        <begin position="249"/>
        <end position="268"/>
    </location>
</feature>
<dbReference type="Pfam" id="PF01433">
    <property type="entry name" value="Peptidase_M1"/>
    <property type="match status" value="1"/>
</dbReference>
<dbReference type="SUPFAM" id="SSF55486">
    <property type="entry name" value="Metalloproteases ('zincins'), catalytic domain"/>
    <property type="match status" value="1"/>
</dbReference>
<keyword evidence="1" id="KW-1133">Transmembrane helix</keyword>
<feature type="transmembrane region" description="Helical" evidence="1">
    <location>
        <begin position="410"/>
        <end position="435"/>
    </location>
</feature>
<dbReference type="GO" id="GO:0008237">
    <property type="term" value="F:metallopeptidase activity"/>
    <property type="evidence" value="ECO:0007669"/>
    <property type="project" value="InterPro"/>
</dbReference>
<feature type="transmembrane region" description="Helical" evidence="1">
    <location>
        <begin position="447"/>
        <end position="468"/>
    </location>
</feature>
<accession>A0A6L9LBK0</accession>
<feature type="transmembrane region" description="Helical" evidence="1">
    <location>
        <begin position="364"/>
        <end position="389"/>
    </location>
</feature>
<feature type="transmembrane region" description="Helical" evidence="1">
    <location>
        <begin position="12"/>
        <end position="33"/>
    </location>
</feature>
<dbReference type="InterPro" id="IPR027268">
    <property type="entry name" value="Peptidase_M4/M1_CTD_sf"/>
</dbReference>
<gene>
    <name evidence="3" type="ORF">GK108_23295</name>
</gene>
<reference evidence="3 4" key="1">
    <citation type="submission" date="2020-02" db="EMBL/GenBank/DDBJ databases">
        <title>Draft genome sequence of two Spirosoma agri KCTC 52727 and Spirosoma terrae KCTC 52035.</title>
        <authorList>
            <person name="Rojas J."/>
            <person name="Ambika Manirajan B."/>
            <person name="Suarez C."/>
            <person name="Ratering S."/>
            <person name="Schnell S."/>
        </authorList>
    </citation>
    <scope>NUCLEOTIDE SEQUENCE [LARGE SCALE GENOMIC DNA]</scope>
    <source>
        <strain evidence="3 4">KCTC 52035</strain>
    </source>
</reference>
<comment type="caution">
    <text evidence="3">The sequence shown here is derived from an EMBL/GenBank/DDBJ whole genome shotgun (WGS) entry which is preliminary data.</text>
</comment>
<feature type="transmembrane region" description="Helical" evidence="1">
    <location>
        <begin position="480"/>
        <end position="498"/>
    </location>
</feature>
<feature type="transmembrane region" description="Helical" evidence="1">
    <location>
        <begin position="101"/>
        <end position="134"/>
    </location>
</feature>
<keyword evidence="4" id="KW-1185">Reference proteome</keyword>
<evidence type="ECO:0000313" key="4">
    <source>
        <dbReference type="Proteomes" id="UP000474175"/>
    </source>
</evidence>
<feature type="transmembrane region" description="Helical" evidence="1">
    <location>
        <begin position="154"/>
        <end position="175"/>
    </location>
</feature>
<organism evidence="3 4">
    <name type="scientific">Spirosoma terrae</name>
    <dbReference type="NCBI Taxonomy" id="1968276"/>
    <lineage>
        <taxon>Bacteria</taxon>
        <taxon>Pseudomonadati</taxon>
        <taxon>Bacteroidota</taxon>
        <taxon>Cytophagia</taxon>
        <taxon>Cytophagales</taxon>
        <taxon>Cytophagaceae</taxon>
        <taxon>Spirosoma</taxon>
    </lineage>
</organism>
<feature type="transmembrane region" description="Helical" evidence="1">
    <location>
        <begin position="322"/>
        <end position="344"/>
    </location>
</feature>
<dbReference type="AlphaFoldDB" id="A0A6L9LBK0"/>
<dbReference type="RefSeq" id="WP_163953676.1">
    <property type="nucleotide sequence ID" value="NZ_JAAFZH010000013.1"/>
</dbReference>
<feature type="domain" description="Peptidase M1 membrane alanine aminopeptidase" evidence="2">
    <location>
        <begin position="879"/>
        <end position="1060"/>
    </location>
</feature>
<dbReference type="EMBL" id="JAAFZH010000013">
    <property type="protein sequence ID" value="NDU97830.1"/>
    <property type="molecule type" value="Genomic_DNA"/>
</dbReference>
<keyword evidence="1" id="KW-0472">Membrane</keyword>
<protein>
    <recommendedName>
        <fullName evidence="2">Peptidase M1 membrane alanine aminopeptidase domain-containing protein</fullName>
    </recommendedName>
</protein>
<evidence type="ECO:0000259" key="2">
    <source>
        <dbReference type="Pfam" id="PF01433"/>
    </source>
</evidence>